<dbReference type="AlphaFoldDB" id="R7QFM5"/>
<evidence type="ECO:0000259" key="8">
    <source>
        <dbReference type="PROSITE" id="PS50235"/>
    </source>
</evidence>
<dbReference type="CDD" id="cd02257">
    <property type="entry name" value="Peptidase_C19"/>
    <property type="match status" value="1"/>
</dbReference>
<evidence type="ECO:0000313" key="10">
    <source>
        <dbReference type="Proteomes" id="UP000012073"/>
    </source>
</evidence>
<dbReference type="GO" id="GO:0006508">
    <property type="term" value="P:proteolysis"/>
    <property type="evidence" value="ECO:0007669"/>
    <property type="project" value="UniProtKB-KW"/>
</dbReference>
<dbReference type="InterPro" id="IPR001394">
    <property type="entry name" value="Peptidase_C19_UCH"/>
</dbReference>
<gene>
    <name evidence="9" type="ORF">CHC_T00005469001</name>
</gene>
<dbReference type="OMA" id="ACYICIL"/>
<protein>
    <recommendedName>
        <fullName evidence="3">ubiquitinyl hydrolase 1</fullName>
        <ecNumber evidence="3">3.4.19.12</ecNumber>
    </recommendedName>
</protein>
<dbReference type="KEGG" id="ccp:CHC_T00005469001"/>
<evidence type="ECO:0000256" key="6">
    <source>
        <dbReference type="ARBA" id="ARBA00022801"/>
    </source>
</evidence>
<dbReference type="PROSITE" id="PS50235">
    <property type="entry name" value="USP_3"/>
    <property type="match status" value="1"/>
</dbReference>
<dbReference type="GO" id="GO:0004843">
    <property type="term" value="F:cysteine-type deubiquitinase activity"/>
    <property type="evidence" value="ECO:0007669"/>
    <property type="project" value="UniProtKB-EC"/>
</dbReference>
<keyword evidence="5" id="KW-0833">Ubl conjugation pathway</keyword>
<dbReference type="STRING" id="2769.R7QFM5"/>
<feature type="domain" description="USP" evidence="8">
    <location>
        <begin position="18"/>
        <end position="325"/>
    </location>
</feature>
<name>R7QFM5_CHOCR</name>
<keyword evidence="6" id="KW-0378">Hydrolase</keyword>
<dbReference type="RefSeq" id="XP_005717151.1">
    <property type="nucleotide sequence ID" value="XM_005717094.1"/>
</dbReference>
<comment type="similarity">
    <text evidence="2">Belongs to the peptidase C19 family.</text>
</comment>
<reference evidence="10" key="1">
    <citation type="journal article" date="2013" name="Proc. Natl. Acad. Sci. U.S.A.">
        <title>Genome structure and metabolic features in the red seaweed Chondrus crispus shed light on evolution of the Archaeplastida.</title>
        <authorList>
            <person name="Collen J."/>
            <person name="Porcel B."/>
            <person name="Carre W."/>
            <person name="Ball S.G."/>
            <person name="Chaparro C."/>
            <person name="Tonon T."/>
            <person name="Barbeyron T."/>
            <person name="Michel G."/>
            <person name="Noel B."/>
            <person name="Valentin K."/>
            <person name="Elias M."/>
            <person name="Artiguenave F."/>
            <person name="Arun A."/>
            <person name="Aury J.M."/>
            <person name="Barbosa-Neto J.F."/>
            <person name="Bothwell J.H."/>
            <person name="Bouget F.Y."/>
            <person name="Brillet L."/>
            <person name="Cabello-Hurtado F."/>
            <person name="Capella-Gutierrez S."/>
            <person name="Charrier B."/>
            <person name="Cladiere L."/>
            <person name="Cock J.M."/>
            <person name="Coelho S.M."/>
            <person name="Colleoni C."/>
            <person name="Czjzek M."/>
            <person name="Da Silva C."/>
            <person name="Delage L."/>
            <person name="Denoeud F."/>
            <person name="Deschamps P."/>
            <person name="Dittami S.M."/>
            <person name="Gabaldon T."/>
            <person name="Gachon C.M."/>
            <person name="Groisillier A."/>
            <person name="Herve C."/>
            <person name="Jabbari K."/>
            <person name="Katinka M."/>
            <person name="Kloareg B."/>
            <person name="Kowalczyk N."/>
            <person name="Labadie K."/>
            <person name="Leblanc C."/>
            <person name="Lopez P.J."/>
            <person name="McLachlan D.H."/>
            <person name="Meslet-Cladiere L."/>
            <person name="Moustafa A."/>
            <person name="Nehr Z."/>
            <person name="Nyvall Collen P."/>
            <person name="Panaud O."/>
            <person name="Partensky F."/>
            <person name="Poulain J."/>
            <person name="Rensing S.A."/>
            <person name="Rousvoal S."/>
            <person name="Samson G."/>
            <person name="Symeonidi A."/>
            <person name="Weissenbach J."/>
            <person name="Zambounis A."/>
            <person name="Wincker P."/>
            <person name="Boyen C."/>
        </authorList>
    </citation>
    <scope>NUCLEOTIDE SEQUENCE [LARGE SCALE GENOMIC DNA]</scope>
    <source>
        <strain evidence="10">cv. Stackhouse</strain>
    </source>
</reference>
<dbReference type="InterPro" id="IPR050164">
    <property type="entry name" value="Peptidase_C19"/>
</dbReference>
<dbReference type="GO" id="GO:0005829">
    <property type="term" value="C:cytosol"/>
    <property type="evidence" value="ECO:0007669"/>
    <property type="project" value="TreeGrafter"/>
</dbReference>
<comment type="catalytic activity">
    <reaction evidence="1">
        <text>Thiol-dependent hydrolysis of ester, thioester, amide, peptide and isopeptide bonds formed by the C-terminal Gly of ubiquitin (a 76-residue protein attached to proteins as an intracellular targeting signal).</text>
        <dbReference type="EC" id="3.4.19.12"/>
    </reaction>
</comment>
<keyword evidence="10" id="KW-1185">Reference proteome</keyword>
<dbReference type="EC" id="3.4.19.12" evidence="3"/>
<organism evidence="9 10">
    <name type="scientific">Chondrus crispus</name>
    <name type="common">Carrageen Irish moss</name>
    <name type="synonym">Polymorpha crispa</name>
    <dbReference type="NCBI Taxonomy" id="2769"/>
    <lineage>
        <taxon>Eukaryota</taxon>
        <taxon>Rhodophyta</taxon>
        <taxon>Florideophyceae</taxon>
        <taxon>Rhodymeniophycidae</taxon>
        <taxon>Gigartinales</taxon>
        <taxon>Gigartinaceae</taxon>
        <taxon>Chondrus</taxon>
    </lineage>
</organism>
<dbReference type="Gene3D" id="3.90.70.10">
    <property type="entry name" value="Cysteine proteinases"/>
    <property type="match status" value="2"/>
</dbReference>
<evidence type="ECO:0000313" key="9">
    <source>
        <dbReference type="EMBL" id="CDF37332.1"/>
    </source>
</evidence>
<dbReference type="InterPro" id="IPR038765">
    <property type="entry name" value="Papain-like_cys_pep_sf"/>
</dbReference>
<keyword evidence="4" id="KW-0645">Protease</keyword>
<dbReference type="InterPro" id="IPR028889">
    <property type="entry name" value="USP"/>
</dbReference>
<sequence>MPPTHTLLPLQRAHQSPRNFRNAGNSCYISSLLVSLFADFDALDALLLAPTPLCDALRRAVNLVRSAQPVSLPRVRALRAALIDAGWHRGTGQQDVAELLAFLFDALSAPFVPLYNNILHARTPDPADHVPSTERLLWLDVPPPPPSAPRVHLRALLDDYFFAQTRPGLRRQGVGVDATVAKSLLPFYTPDRETGETVRATRHKFRYLTLPLALKRFGAHSGEKRRDPVSIPTALDCTDYVNEFAGGARYSMLLRSVVCHRGPSIGAGHYVAYTYGPRVGWRQWNDLDEGAVRSARGSAATGEPEREMWAEEIARDSYLLLYELVPGDGEVKGAAWRTELQILADAHLAAQRQFQEDRSAALRVSADAGGVDASYFARRRFCSCASAGDDGVVGKALFLGRDRRTSEKTALPRFCGACYICILMLILARCEVHGFGATSRFGAPFEVGS</sequence>
<dbReference type="EMBL" id="HG001831">
    <property type="protein sequence ID" value="CDF37332.1"/>
    <property type="molecule type" value="Genomic_DNA"/>
</dbReference>
<evidence type="ECO:0000256" key="5">
    <source>
        <dbReference type="ARBA" id="ARBA00022786"/>
    </source>
</evidence>
<dbReference type="GO" id="GO:0005634">
    <property type="term" value="C:nucleus"/>
    <property type="evidence" value="ECO:0007669"/>
    <property type="project" value="UniProtKB-SubCell"/>
</dbReference>
<dbReference type="PANTHER" id="PTHR24006">
    <property type="entry name" value="UBIQUITIN CARBOXYL-TERMINAL HYDROLASE"/>
    <property type="match status" value="1"/>
</dbReference>
<dbReference type="Proteomes" id="UP000012073">
    <property type="component" value="Unassembled WGS sequence"/>
</dbReference>
<dbReference type="Pfam" id="PF00443">
    <property type="entry name" value="UCH"/>
    <property type="match status" value="1"/>
</dbReference>
<proteinExistence type="inferred from homology"/>
<dbReference type="Gramene" id="CDF37332">
    <property type="protein sequence ID" value="CDF37332"/>
    <property type="gene ID" value="CHC_T00005469001"/>
</dbReference>
<dbReference type="OrthoDB" id="6287070at2759"/>
<dbReference type="SUPFAM" id="SSF54001">
    <property type="entry name" value="Cysteine proteinases"/>
    <property type="match status" value="1"/>
</dbReference>
<evidence type="ECO:0000256" key="7">
    <source>
        <dbReference type="ARBA" id="ARBA00022807"/>
    </source>
</evidence>
<evidence type="ECO:0000256" key="4">
    <source>
        <dbReference type="ARBA" id="ARBA00022670"/>
    </source>
</evidence>
<dbReference type="GeneID" id="17324868"/>
<evidence type="ECO:0000256" key="3">
    <source>
        <dbReference type="ARBA" id="ARBA00012759"/>
    </source>
</evidence>
<keyword evidence="7" id="KW-0788">Thiol protease</keyword>
<evidence type="ECO:0000256" key="1">
    <source>
        <dbReference type="ARBA" id="ARBA00000707"/>
    </source>
</evidence>
<evidence type="ECO:0000256" key="2">
    <source>
        <dbReference type="ARBA" id="ARBA00009085"/>
    </source>
</evidence>
<dbReference type="GO" id="GO:0016579">
    <property type="term" value="P:protein deubiquitination"/>
    <property type="evidence" value="ECO:0007669"/>
    <property type="project" value="InterPro"/>
</dbReference>
<accession>R7QFM5</accession>
<dbReference type="PANTHER" id="PTHR24006:SF722">
    <property type="entry name" value="UBIQUITIN CARBOXYL-TERMINAL HYDROLASE 48"/>
    <property type="match status" value="1"/>
</dbReference>